<name>A0AAV4RHQ2_CAEEX</name>
<comment type="caution">
    <text evidence="2">The sequence shown here is derived from an EMBL/GenBank/DDBJ whole genome shotgun (WGS) entry which is preliminary data.</text>
</comment>
<sequence length="130" mass="14871">MYEFKARPQEHCYAPSRSWRQVGPDLKPRLAKKFCKNQISKGLIITSIYLARRIRTHCDLQAMAGYHFEFDNVKARFQFTDISTMEKSGTPPGSAQIQPQARHHADRVSQSPSAEPHSSFKHLWLIAGTT</sequence>
<organism evidence="2 3">
    <name type="scientific">Caerostris extrusa</name>
    <name type="common">Bark spider</name>
    <name type="synonym">Caerostris bankana</name>
    <dbReference type="NCBI Taxonomy" id="172846"/>
    <lineage>
        <taxon>Eukaryota</taxon>
        <taxon>Metazoa</taxon>
        <taxon>Ecdysozoa</taxon>
        <taxon>Arthropoda</taxon>
        <taxon>Chelicerata</taxon>
        <taxon>Arachnida</taxon>
        <taxon>Araneae</taxon>
        <taxon>Araneomorphae</taxon>
        <taxon>Entelegynae</taxon>
        <taxon>Araneoidea</taxon>
        <taxon>Araneidae</taxon>
        <taxon>Caerostris</taxon>
    </lineage>
</organism>
<feature type="compositionally biased region" description="Polar residues" evidence="1">
    <location>
        <begin position="84"/>
        <end position="99"/>
    </location>
</feature>
<accession>A0AAV4RHQ2</accession>
<dbReference type="Proteomes" id="UP001054945">
    <property type="component" value="Unassembled WGS sequence"/>
</dbReference>
<gene>
    <name evidence="2" type="ORF">CEXT_446751</name>
</gene>
<dbReference type="EMBL" id="BPLR01007860">
    <property type="protein sequence ID" value="GIY20256.1"/>
    <property type="molecule type" value="Genomic_DNA"/>
</dbReference>
<proteinExistence type="predicted"/>
<evidence type="ECO:0000256" key="1">
    <source>
        <dbReference type="SAM" id="MobiDB-lite"/>
    </source>
</evidence>
<evidence type="ECO:0000313" key="2">
    <source>
        <dbReference type="EMBL" id="GIY20256.1"/>
    </source>
</evidence>
<dbReference type="AlphaFoldDB" id="A0AAV4RHQ2"/>
<keyword evidence="3" id="KW-1185">Reference proteome</keyword>
<feature type="region of interest" description="Disordered" evidence="1">
    <location>
        <begin position="84"/>
        <end position="117"/>
    </location>
</feature>
<reference evidence="2 3" key="1">
    <citation type="submission" date="2021-06" db="EMBL/GenBank/DDBJ databases">
        <title>Caerostris extrusa draft genome.</title>
        <authorList>
            <person name="Kono N."/>
            <person name="Arakawa K."/>
        </authorList>
    </citation>
    <scope>NUCLEOTIDE SEQUENCE [LARGE SCALE GENOMIC DNA]</scope>
</reference>
<protein>
    <submittedName>
        <fullName evidence="2">Uncharacterized protein</fullName>
    </submittedName>
</protein>
<evidence type="ECO:0000313" key="3">
    <source>
        <dbReference type="Proteomes" id="UP001054945"/>
    </source>
</evidence>